<dbReference type="EMBL" id="QNVT01000008">
    <property type="protein sequence ID" value="REC62452.1"/>
    <property type="molecule type" value="Genomic_DNA"/>
</dbReference>
<name>A0A3D9CAF4_9FLAO</name>
<proteinExistence type="predicted"/>
<evidence type="ECO:0000313" key="1">
    <source>
        <dbReference type="EMBL" id="REC62452.1"/>
    </source>
</evidence>
<dbReference type="AlphaFoldDB" id="A0A3D9CAF4"/>
<comment type="caution">
    <text evidence="1">The sequence shown here is derived from an EMBL/GenBank/DDBJ whole genome shotgun (WGS) entry which is preliminary data.</text>
</comment>
<dbReference type="RefSeq" id="WP_115970648.1">
    <property type="nucleotide sequence ID" value="NZ_QNVT01000008.1"/>
</dbReference>
<gene>
    <name evidence="1" type="ORF">DRF65_10170</name>
</gene>
<dbReference type="PROSITE" id="PS51257">
    <property type="entry name" value="PROKAR_LIPOPROTEIN"/>
    <property type="match status" value="1"/>
</dbReference>
<protein>
    <recommendedName>
        <fullName evidence="3">Lipoprotein</fullName>
    </recommendedName>
</protein>
<keyword evidence="2" id="KW-1185">Reference proteome</keyword>
<reference evidence="2" key="1">
    <citation type="submission" date="2018-06" db="EMBL/GenBank/DDBJ databases">
        <authorList>
            <person name="Lum Nde A."/>
            <person name="Hugo C."/>
        </authorList>
    </citation>
    <scope>NUCLEOTIDE SEQUENCE [LARGE SCALE GENOMIC DNA]</scope>
    <source>
        <strain evidence="2">1_F178</strain>
    </source>
</reference>
<evidence type="ECO:0008006" key="3">
    <source>
        <dbReference type="Google" id="ProtNLM"/>
    </source>
</evidence>
<evidence type="ECO:0000313" key="2">
    <source>
        <dbReference type="Proteomes" id="UP000256686"/>
    </source>
</evidence>
<sequence length="382" mass="43120">MKKIISLLGILMFIISCNGQGKESYWKGQEVTKESKEPFHGVTLAYMEMIAEMRIHLSKNNDSLVFTYPYEKKIKVSELKSLTGCRLKDDGKLLDSVYDVRVEGDELKIKFYYIGTASKDNRFSLNLVRTDKASYIKETEILKNEKKRMLEMIKPADVSGLGVSISIPEYFKPDININLLNPIQLAEDLCQVKGIQTLSSSESFKVGQEKYNYHQYELVNADQVSRIAARIGTIDFPTFKLVTNQDGSRTDAWMVGRERSDKKTIQSIFRSVQSKYPNADIIAIGAPEIAQTKDDVVGIASTFGVTMTNSNEIIRILISIPEELYGIKQEATGSKEVAKAFEYYISLIGTAEIQVKVISKKLNDLLNAKNFSGDRPYFLSEE</sequence>
<dbReference type="Proteomes" id="UP000256686">
    <property type="component" value="Unassembled WGS sequence"/>
</dbReference>
<organism evidence="1 2">
    <name type="scientific">Chryseobacterium pennae</name>
    <dbReference type="NCBI Taxonomy" id="2258962"/>
    <lineage>
        <taxon>Bacteria</taxon>
        <taxon>Pseudomonadati</taxon>
        <taxon>Bacteroidota</taxon>
        <taxon>Flavobacteriia</taxon>
        <taxon>Flavobacteriales</taxon>
        <taxon>Weeksellaceae</taxon>
        <taxon>Chryseobacterium group</taxon>
        <taxon>Chryseobacterium</taxon>
    </lineage>
</organism>
<accession>A0A3D9CAF4</accession>